<dbReference type="Gene3D" id="1.10.579.10">
    <property type="entry name" value="DNA Cyclobutane Dipyrimidine Photolyase, subunit A, domain 3"/>
    <property type="match status" value="1"/>
</dbReference>
<dbReference type="Pfam" id="PF03441">
    <property type="entry name" value="FAD_binding_7"/>
    <property type="match status" value="1"/>
</dbReference>
<comment type="cofactor">
    <cofactor evidence="1">
        <name>(6R)-5,10-methylene-5,6,7,8-tetrahydrofolate</name>
        <dbReference type="ChEBI" id="CHEBI:15636"/>
    </cofactor>
</comment>
<sequence length="413" mass="47988">MTKKVILVWFRNDLRIHDNEILHEAVQKGDIIIPVYFFDPRYFRTNDAGFQHTGIIRAKFLLESIAHFKSSLQEIGGDLLVFHGKPEDIIGTLCAKYEVTEVYHHREVAQRETSISERVEETLWKEKINLKHFIGHTLYHKEDLPIPIRDIPDSFNAFKKKVEKESFVRPVLPAVTRITTHPHLEATHIPTLEDLGFSPEATASLDNIEIPLEGGEEKALEMIEKTLSADYSDVNDYNLISPYIAHGAVSPAFYYHKIKEYYHPASKKKYDRLLMRLLWRDYFRFMLKKYPNIFFKPTHADESGRVASKNDLKVFIKGSNHPIIDKLIKELQTTGNLPYEHRDILAAYMLQEWDVNHLAGASFFEEYLLDYAPATTYGYWLHFAGSGTSPKDNLKTSWEELLKKNYQTKKVAK</sequence>
<dbReference type="Gene3D" id="3.40.50.620">
    <property type="entry name" value="HUPs"/>
    <property type="match status" value="1"/>
</dbReference>
<keyword evidence="6" id="KW-0456">Lyase</keyword>
<gene>
    <name evidence="6" type="ORF">EWE74_08040</name>
</gene>
<feature type="domain" description="Photolyase/cryptochrome alpha/beta" evidence="5">
    <location>
        <begin position="4"/>
        <end position="138"/>
    </location>
</feature>
<dbReference type="AlphaFoldDB" id="A0A4Q6Y156"/>
<evidence type="ECO:0000259" key="5">
    <source>
        <dbReference type="PROSITE" id="PS51645"/>
    </source>
</evidence>
<dbReference type="EMBL" id="SGIT01000001">
    <property type="protein sequence ID" value="RZF62726.1"/>
    <property type="molecule type" value="Genomic_DNA"/>
</dbReference>
<dbReference type="InterPro" id="IPR036155">
    <property type="entry name" value="Crypto/Photolyase_N_sf"/>
</dbReference>
<dbReference type="GO" id="GO:0003904">
    <property type="term" value="F:deoxyribodipyrimidine photo-lyase activity"/>
    <property type="evidence" value="ECO:0007669"/>
    <property type="project" value="TreeGrafter"/>
</dbReference>
<dbReference type="InterPro" id="IPR006050">
    <property type="entry name" value="DNA_photolyase_N"/>
</dbReference>
<comment type="cofactor">
    <cofactor evidence="4">
        <name>FAD</name>
        <dbReference type="ChEBI" id="CHEBI:57692"/>
    </cofactor>
    <text evidence="4">Binds 1 FAD per subunit.</text>
</comment>
<dbReference type="InterPro" id="IPR002081">
    <property type="entry name" value="Cryptochrome/DNA_photolyase_1"/>
</dbReference>
<dbReference type="Pfam" id="PF00875">
    <property type="entry name" value="DNA_photolyase"/>
    <property type="match status" value="1"/>
</dbReference>
<keyword evidence="3 4" id="KW-0274">FAD</keyword>
<dbReference type="PANTHER" id="PTHR11455">
    <property type="entry name" value="CRYPTOCHROME"/>
    <property type="match status" value="1"/>
</dbReference>
<evidence type="ECO:0000256" key="2">
    <source>
        <dbReference type="ARBA" id="ARBA00022630"/>
    </source>
</evidence>
<keyword evidence="7" id="KW-1185">Reference proteome</keyword>
<evidence type="ECO:0000256" key="3">
    <source>
        <dbReference type="ARBA" id="ARBA00022827"/>
    </source>
</evidence>
<organism evidence="6 7">
    <name type="scientific">Sphingobacterium corticibacterium</name>
    <dbReference type="NCBI Taxonomy" id="2484746"/>
    <lineage>
        <taxon>Bacteria</taxon>
        <taxon>Pseudomonadati</taxon>
        <taxon>Bacteroidota</taxon>
        <taxon>Sphingobacteriia</taxon>
        <taxon>Sphingobacteriales</taxon>
        <taxon>Sphingobacteriaceae</taxon>
        <taxon>Sphingobacterium</taxon>
    </lineage>
</organism>
<dbReference type="SUPFAM" id="SSF48173">
    <property type="entry name" value="Cryptochrome/photolyase FAD-binding domain"/>
    <property type="match status" value="1"/>
</dbReference>
<evidence type="ECO:0000256" key="1">
    <source>
        <dbReference type="ARBA" id="ARBA00001932"/>
    </source>
</evidence>
<dbReference type="SUPFAM" id="SSF52425">
    <property type="entry name" value="Cryptochrome/photolyase, N-terminal domain"/>
    <property type="match status" value="1"/>
</dbReference>
<evidence type="ECO:0000313" key="6">
    <source>
        <dbReference type="EMBL" id="RZF62726.1"/>
    </source>
</evidence>
<dbReference type="InterPro" id="IPR014729">
    <property type="entry name" value="Rossmann-like_a/b/a_fold"/>
</dbReference>
<dbReference type="OrthoDB" id="9772484at2"/>
<comment type="caution">
    <text evidence="6">The sequence shown here is derived from an EMBL/GenBank/DDBJ whole genome shotgun (WGS) entry which is preliminary data.</text>
</comment>
<dbReference type="GO" id="GO:0071949">
    <property type="term" value="F:FAD binding"/>
    <property type="evidence" value="ECO:0007669"/>
    <property type="project" value="TreeGrafter"/>
</dbReference>
<evidence type="ECO:0000313" key="7">
    <source>
        <dbReference type="Proteomes" id="UP000292855"/>
    </source>
</evidence>
<dbReference type="InterPro" id="IPR036134">
    <property type="entry name" value="Crypto/Photolyase_FAD-like_sf"/>
</dbReference>
<keyword evidence="2 4" id="KW-0285">Flavoprotein</keyword>
<dbReference type="GO" id="GO:0003677">
    <property type="term" value="F:DNA binding"/>
    <property type="evidence" value="ECO:0007669"/>
    <property type="project" value="TreeGrafter"/>
</dbReference>
<reference evidence="6 7" key="1">
    <citation type="submission" date="2019-02" db="EMBL/GenBank/DDBJ databases">
        <authorList>
            <person name="Li Y."/>
        </authorList>
    </citation>
    <scope>NUCLEOTIDE SEQUENCE [LARGE SCALE GENOMIC DNA]</scope>
    <source>
        <strain evidence="6 7">30C10-4-7</strain>
    </source>
</reference>
<dbReference type="InterPro" id="IPR005101">
    <property type="entry name" value="Cryptochr/Photolyase_FAD-bd"/>
</dbReference>
<dbReference type="Gene3D" id="1.25.40.80">
    <property type="match status" value="1"/>
</dbReference>
<name>A0A4Q6Y156_9SPHI</name>
<dbReference type="PROSITE" id="PS51645">
    <property type="entry name" value="PHR_CRY_ALPHA_BETA"/>
    <property type="match status" value="1"/>
</dbReference>
<dbReference type="RefSeq" id="WP_130140951.1">
    <property type="nucleotide sequence ID" value="NZ_SGIT01000001.1"/>
</dbReference>
<feature type="binding site" evidence="4">
    <location>
        <position position="231"/>
    </location>
    <ligand>
        <name>FAD</name>
        <dbReference type="ChEBI" id="CHEBI:57692"/>
    </ligand>
</feature>
<proteinExistence type="predicted"/>
<accession>A0A4Q6Y156</accession>
<evidence type="ECO:0000256" key="4">
    <source>
        <dbReference type="PIRSR" id="PIRSR602081-1"/>
    </source>
</evidence>
<protein>
    <submittedName>
        <fullName evidence="6">Deoxyribodipyrimidine photolyase</fullName>
    </submittedName>
</protein>
<dbReference type="Proteomes" id="UP000292855">
    <property type="component" value="Unassembled WGS sequence"/>
</dbReference>